<comment type="caution">
    <text evidence="2">The sequence shown here is derived from an EMBL/GenBank/DDBJ whole genome shotgun (WGS) entry which is preliminary data.</text>
</comment>
<evidence type="ECO:0000259" key="1">
    <source>
        <dbReference type="Pfam" id="PF05171"/>
    </source>
</evidence>
<evidence type="ECO:0000313" key="2">
    <source>
        <dbReference type="EMBL" id="TGN13721.1"/>
    </source>
</evidence>
<dbReference type="CDD" id="cd16831">
    <property type="entry name" value="HemS-like_C"/>
    <property type="match status" value="1"/>
</dbReference>
<dbReference type="CDD" id="cd16830">
    <property type="entry name" value="HemS-like_N"/>
    <property type="match status" value="1"/>
</dbReference>
<dbReference type="InterPro" id="IPR007845">
    <property type="entry name" value="HemS/ChuX_dom"/>
</dbReference>
<dbReference type="Pfam" id="PF05171">
    <property type="entry name" value="HemS"/>
    <property type="match status" value="2"/>
</dbReference>
<evidence type="ECO:0000313" key="3">
    <source>
        <dbReference type="Proteomes" id="UP000298264"/>
    </source>
</evidence>
<proteinExistence type="predicted"/>
<dbReference type="SUPFAM" id="SSF144064">
    <property type="entry name" value="Heme iron utilization protein-like"/>
    <property type="match status" value="1"/>
</dbReference>
<sequence>MSTALLESWEKLKTETPNLRIREAGKILGVSEAELLSTKLGKGVSLLKKDWAGFLAATPKLGYVMALTRNEPCVHERKGEYKDISVNGMMGLVVGEDIDLRIFLSQWKLGFYSEENKGDSVLKSFQFFDKYGEAIHKIYTTDKSNLEGWAEVKEEFAVTDMTLPETIEKKQPPAVQPPVSISVPDFLNDWAALQDTHDFFPLLRKYNVSRKTALEVAQGKFTKKVDNDVFQKLLTECRDQGQEIMIFVGNDGMIQIHTGPVSKLEVMGPWFNVLDPIFNLHLRADLILETWVVEKPTKDGYVTSLELFGENELLILQLFGKRKPGIPQSETWANLARNYMK</sequence>
<feature type="domain" description="Haemin-degrading HemS/ChuX" evidence="1">
    <location>
        <begin position="29"/>
        <end position="156"/>
    </location>
</feature>
<dbReference type="Proteomes" id="UP000298264">
    <property type="component" value="Unassembled WGS sequence"/>
</dbReference>
<keyword evidence="3" id="KW-1185">Reference proteome</keyword>
<dbReference type="InterPro" id="IPR053733">
    <property type="entry name" value="Heme_Transport_Util_sf"/>
</dbReference>
<protein>
    <submittedName>
        <fullName evidence="2">Hemin-degrading factor</fullName>
    </submittedName>
</protein>
<dbReference type="GO" id="GO:0006826">
    <property type="term" value="P:iron ion transport"/>
    <property type="evidence" value="ECO:0007669"/>
    <property type="project" value="InterPro"/>
</dbReference>
<dbReference type="Gene3D" id="3.40.1570.10">
    <property type="entry name" value="HemS/ChuS/ChuX like domains"/>
    <property type="match status" value="2"/>
</dbReference>
<gene>
    <name evidence="2" type="ORF">EHS11_03610</name>
</gene>
<dbReference type="EMBL" id="RQHV01000027">
    <property type="protein sequence ID" value="TGN13721.1"/>
    <property type="molecule type" value="Genomic_DNA"/>
</dbReference>
<feature type="domain" description="Haemin-degrading HemS/ChuX" evidence="1">
    <location>
        <begin position="207"/>
        <end position="339"/>
    </location>
</feature>
<dbReference type="OrthoDB" id="316630at2"/>
<dbReference type="AlphaFoldDB" id="A0A4R9LU20"/>
<name>A0A4R9LU20_9LEPT</name>
<accession>A0A4R9LU20</accession>
<dbReference type="RefSeq" id="WP_135763051.1">
    <property type="nucleotide sequence ID" value="NZ_RQHV01000027.1"/>
</dbReference>
<reference evidence="2" key="1">
    <citation type="journal article" date="2019" name="PLoS Negl. Trop. Dis.">
        <title>Revisiting the worldwide diversity of Leptospira species in the environment.</title>
        <authorList>
            <person name="Vincent A.T."/>
            <person name="Schiettekatte O."/>
            <person name="Bourhy P."/>
            <person name="Veyrier F.J."/>
            <person name="Picardeau M."/>
        </authorList>
    </citation>
    <scope>NUCLEOTIDE SEQUENCE [LARGE SCALE GENOMIC DNA]</scope>
    <source>
        <strain evidence="2">201400974</strain>
    </source>
</reference>
<organism evidence="2 3">
    <name type="scientific">Leptospira ilyithenensis</name>
    <dbReference type="NCBI Taxonomy" id="2484901"/>
    <lineage>
        <taxon>Bacteria</taxon>
        <taxon>Pseudomonadati</taxon>
        <taxon>Spirochaetota</taxon>
        <taxon>Spirochaetia</taxon>
        <taxon>Leptospirales</taxon>
        <taxon>Leptospiraceae</taxon>
        <taxon>Leptospira</taxon>
    </lineage>
</organism>